<dbReference type="InterPro" id="IPR036380">
    <property type="entry name" value="Isochorismatase-like_sf"/>
</dbReference>
<dbReference type="AlphaFoldDB" id="A0A918HGH0"/>
<dbReference type="RefSeq" id="WP_019890505.1">
    <property type="nucleotide sequence ID" value="NZ_BMQQ01000030.1"/>
</dbReference>
<evidence type="ECO:0000259" key="2">
    <source>
        <dbReference type="Pfam" id="PF00857"/>
    </source>
</evidence>
<reference evidence="3" key="1">
    <citation type="journal article" date="2014" name="Int. J. Syst. Evol. Microbiol.">
        <title>Complete genome sequence of Corynebacterium casei LMG S-19264T (=DSM 44701T), isolated from a smear-ripened cheese.</title>
        <authorList>
            <consortium name="US DOE Joint Genome Institute (JGI-PGF)"/>
            <person name="Walter F."/>
            <person name="Albersmeier A."/>
            <person name="Kalinowski J."/>
            <person name="Ruckert C."/>
        </authorList>
    </citation>
    <scope>NUCLEOTIDE SEQUENCE</scope>
    <source>
        <strain evidence="3">JCM 3172</strain>
    </source>
</reference>
<dbReference type="EMBL" id="BMQQ01000030">
    <property type="protein sequence ID" value="GGT56694.1"/>
    <property type="molecule type" value="Genomic_DNA"/>
</dbReference>
<gene>
    <name evidence="3" type="ORF">GCM10014713_58010</name>
</gene>
<sequence length="187" mass="20223">MTTLPDRPNTALLVIDVQNGVVAGAHDRDGVIANINTLVGKARAEDVPVVWVQHSDDEIERDSEPWQYVPELADRRAAEPLVHKIYGDSFEDTTLEALLAERGVGRLVVTGAQSDGCIRATLHGAFVRGYDVTLVGDAHTTQDLSRYGAPPPDQVIAHTNLYWQWQSAPGRRAGVVGTADVSFAEAS</sequence>
<reference evidence="3" key="2">
    <citation type="submission" date="2020-09" db="EMBL/GenBank/DDBJ databases">
        <authorList>
            <person name="Sun Q."/>
            <person name="Ohkuma M."/>
        </authorList>
    </citation>
    <scope>NUCLEOTIDE SEQUENCE</scope>
    <source>
        <strain evidence="3">JCM 3172</strain>
    </source>
</reference>
<organism evidence="3 4">
    <name type="scientific">Streptomyces purpureus</name>
    <dbReference type="NCBI Taxonomy" id="1951"/>
    <lineage>
        <taxon>Bacteria</taxon>
        <taxon>Bacillati</taxon>
        <taxon>Actinomycetota</taxon>
        <taxon>Actinomycetes</taxon>
        <taxon>Kitasatosporales</taxon>
        <taxon>Streptomycetaceae</taxon>
        <taxon>Streptomyces</taxon>
    </lineage>
</organism>
<keyword evidence="1" id="KW-0378">Hydrolase</keyword>
<dbReference type="InterPro" id="IPR050272">
    <property type="entry name" value="Isochorismatase-like_hydrls"/>
</dbReference>
<dbReference type="Pfam" id="PF00857">
    <property type="entry name" value="Isochorismatase"/>
    <property type="match status" value="1"/>
</dbReference>
<dbReference type="InterPro" id="IPR000868">
    <property type="entry name" value="Isochorismatase-like_dom"/>
</dbReference>
<name>A0A918HGH0_9ACTN</name>
<dbReference type="Proteomes" id="UP000619486">
    <property type="component" value="Unassembled WGS sequence"/>
</dbReference>
<dbReference type="Gene3D" id="3.40.50.850">
    <property type="entry name" value="Isochorismatase-like"/>
    <property type="match status" value="1"/>
</dbReference>
<comment type="caution">
    <text evidence="3">The sequence shown here is derived from an EMBL/GenBank/DDBJ whole genome shotgun (WGS) entry which is preliminary data.</text>
</comment>
<keyword evidence="4" id="KW-1185">Reference proteome</keyword>
<evidence type="ECO:0000313" key="4">
    <source>
        <dbReference type="Proteomes" id="UP000619486"/>
    </source>
</evidence>
<proteinExistence type="predicted"/>
<accession>A0A918HGH0</accession>
<dbReference type="PANTHER" id="PTHR43540:SF14">
    <property type="entry name" value="ISOCHORISMATASE"/>
    <property type="match status" value="1"/>
</dbReference>
<dbReference type="PANTHER" id="PTHR43540">
    <property type="entry name" value="PEROXYUREIDOACRYLATE/UREIDOACRYLATE AMIDOHYDROLASE-RELATED"/>
    <property type="match status" value="1"/>
</dbReference>
<evidence type="ECO:0000256" key="1">
    <source>
        <dbReference type="ARBA" id="ARBA00022801"/>
    </source>
</evidence>
<dbReference type="SUPFAM" id="SSF52499">
    <property type="entry name" value="Isochorismatase-like hydrolases"/>
    <property type="match status" value="1"/>
</dbReference>
<evidence type="ECO:0000313" key="3">
    <source>
        <dbReference type="EMBL" id="GGT56694.1"/>
    </source>
</evidence>
<protein>
    <submittedName>
        <fullName evidence="3">Isochorismatase</fullName>
    </submittedName>
</protein>
<dbReference type="GO" id="GO:0016787">
    <property type="term" value="F:hydrolase activity"/>
    <property type="evidence" value="ECO:0007669"/>
    <property type="project" value="UniProtKB-KW"/>
</dbReference>
<feature type="domain" description="Isochorismatase-like" evidence="2">
    <location>
        <begin position="10"/>
        <end position="143"/>
    </location>
</feature>